<dbReference type="Gene3D" id="2.30.110.10">
    <property type="entry name" value="Electron Transport, Fmn-binding Protein, Chain A"/>
    <property type="match status" value="1"/>
</dbReference>
<sequence>MFSYKPEELTAKDKYKIMIGSVIPRPIALVSSLSKDEVINLAPFSYFNMVTYRPPILSVAVQRVAGQMKDTARNILETKQGVIHVVSQHNVEQANLASAPLDPDTSELSIANFTLAPSKVINVPGVNEAKVRFETELYHHVVIEEEGIPTADLLLLKVVHYHLDSEVYNPTTGYIDADKLAAVSRLAGNDYAEIGKTFELIRPNQ</sequence>
<reference evidence="6 7" key="1">
    <citation type="submission" date="2019-11" db="EMBL/GenBank/DDBJ databases">
        <title>Characterisation of Fundicoccus ignavus gen. nov. sp. nov., a novel genus of the family Aerococcaceae isolated from bulk tank milk.</title>
        <authorList>
            <person name="Siebert A."/>
            <person name="Huptas C."/>
            <person name="Wenning M."/>
            <person name="Scherer S."/>
            <person name="Doll E.V."/>
        </authorList>
    </citation>
    <scope>NUCLEOTIDE SEQUENCE [LARGE SCALE GENOMIC DNA]</scope>
    <source>
        <strain evidence="6 7">WS4759</strain>
    </source>
</reference>
<accession>A0A6I2GP36</accession>
<dbReference type="GO" id="GO:0016646">
    <property type="term" value="F:oxidoreductase activity, acting on the CH-NH group of donors, NAD or NADP as acceptor"/>
    <property type="evidence" value="ECO:0007669"/>
    <property type="project" value="UniProtKB-ARBA"/>
</dbReference>
<proteinExistence type="inferred from homology"/>
<name>A0A6I2GP36_9LACT</name>
<evidence type="ECO:0000313" key="7">
    <source>
        <dbReference type="Proteomes" id="UP000430975"/>
    </source>
</evidence>
<dbReference type="InterPro" id="IPR012349">
    <property type="entry name" value="Split_barrel_FMN-bd"/>
</dbReference>
<dbReference type="AlphaFoldDB" id="A0A6I2GP36"/>
<keyword evidence="3" id="KW-0288">FMN</keyword>
<evidence type="ECO:0000256" key="1">
    <source>
        <dbReference type="ARBA" id="ARBA00001917"/>
    </source>
</evidence>
<evidence type="ECO:0000256" key="4">
    <source>
        <dbReference type="ARBA" id="ARBA00038054"/>
    </source>
</evidence>
<organism evidence="6 7">
    <name type="scientific">Fundicoccus ignavus</name>
    <dbReference type="NCBI Taxonomy" id="2664442"/>
    <lineage>
        <taxon>Bacteria</taxon>
        <taxon>Bacillati</taxon>
        <taxon>Bacillota</taxon>
        <taxon>Bacilli</taxon>
        <taxon>Lactobacillales</taxon>
        <taxon>Aerococcaceae</taxon>
        <taxon>Fundicoccus</taxon>
    </lineage>
</organism>
<dbReference type="SUPFAM" id="SSF50475">
    <property type="entry name" value="FMN-binding split barrel"/>
    <property type="match status" value="1"/>
</dbReference>
<dbReference type="RefSeq" id="WP_153863388.1">
    <property type="nucleotide sequence ID" value="NZ_WJQS01000003.1"/>
</dbReference>
<gene>
    <name evidence="6" type="ORF">GIY09_05220</name>
</gene>
<evidence type="ECO:0000256" key="2">
    <source>
        <dbReference type="ARBA" id="ARBA00022630"/>
    </source>
</evidence>
<evidence type="ECO:0000313" key="6">
    <source>
        <dbReference type="EMBL" id="MRI85275.1"/>
    </source>
</evidence>
<evidence type="ECO:0000259" key="5">
    <source>
        <dbReference type="SMART" id="SM00903"/>
    </source>
</evidence>
<dbReference type="InterPro" id="IPR002563">
    <property type="entry name" value="Flavin_Rdtase-like_dom"/>
</dbReference>
<dbReference type="PANTHER" id="PTHR33798:SF5">
    <property type="entry name" value="FLAVIN REDUCTASE LIKE DOMAIN-CONTAINING PROTEIN"/>
    <property type="match status" value="1"/>
</dbReference>
<protein>
    <submittedName>
        <fullName evidence="6">Flavin reductase family protein</fullName>
    </submittedName>
</protein>
<dbReference type="Proteomes" id="UP000430975">
    <property type="component" value="Unassembled WGS sequence"/>
</dbReference>
<keyword evidence="7" id="KW-1185">Reference proteome</keyword>
<keyword evidence="2" id="KW-0285">Flavoprotein</keyword>
<comment type="similarity">
    <text evidence="4">Belongs to the flavoredoxin family.</text>
</comment>
<dbReference type="GO" id="GO:0010181">
    <property type="term" value="F:FMN binding"/>
    <property type="evidence" value="ECO:0007669"/>
    <property type="project" value="InterPro"/>
</dbReference>
<feature type="domain" description="Flavin reductase like" evidence="5">
    <location>
        <begin position="20"/>
        <end position="176"/>
    </location>
</feature>
<evidence type="ECO:0000256" key="3">
    <source>
        <dbReference type="ARBA" id="ARBA00022643"/>
    </source>
</evidence>
<dbReference type="SMART" id="SM00903">
    <property type="entry name" value="Flavin_Reduct"/>
    <property type="match status" value="1"/>
</dbReference>
<dbReference type="EMBL" id="WJQS01000003">
    <property type="protein sequence ID" value="MRI85275.1"/>
    <property type="molecule type" value="Genomic_DNA"/>
</dbReference>
<comment type="caution">
    <text evidence="6">The sequence shown here is derived from an EMBL/GenBank/DDBJ whole genome shotgun (WGS) entry which is preliminary data.</text>
</comment>
<dbReference type="PANTHER" id="PTHR33798">
    <property type="entry name" value="FLAVOPROTEIN OXYGENASE"/>
    <property type="match status" value="1"/>
</dbReference>
<comment type="cofactor">
    <cofactor evidence="1">
        <name>FMN</name>
        <dbReference type="ChEBI" id="CHEBI:58210"/>
    </cofactor>
</comment>
<dbReference type="Pfam" id="PF01613">
    <property type="entry name" value="Flavin_Reduct"/>
    <property type="match status" value="1"/>
</dbReference>